<evidence type="ECO:0000313" key="2">
    <source>
        <dbReference type="EMBL" id="EKU49840.1"/>
    </source>
</evidence>
<keyword evidence="1" id="KW-1133">Transmembrane helix</keyword>
<dbReference type="AlphaFoldDB" id="K9B7Y3"/>
<comment type="caution">
    <text evidence="2">The sequence shown here is derived from an EMBL/GenBank/DDBJ whole genome shotgun (WGS) entry which is preliminary data.</text>
</comment>
<keyword evidence="1" id="KW-0812">Transmembrane</keyword>
<feature type="transmembrane region" description="Helical" evidence="1">
    <location>
        <begin position="9"/>
        <end position="27"/>
    </location>
</feature>
<dbReference type="Proteomes" id="UP000009885">
    <property type="component" value="Unassembled WGS sequence"/>
</dbReference>
<accession>K9B7Y3</accession>
<name>K9B7Y3_9STAP</name>
<reference evidence="2 3" key="1">
    <citation type="journal article" date="2013" name="Genome Announc.">
        <title>Genome Sequence of Staphylococcus massiliensis Strain S46, Isolated from the Surface of Healthy Human Skin.</title>
        <authorList>
            <person name="Srivastav R."/>
            <person name="Singh A."/>
            <person name="Jangir P.K."/>
            <person name="Kumari C."/>
            <person name="Muduli S."/>
            <person name="Sharma R."/>
        </authorList>
    </citation>
    <scope>NUCLEOTIDE SEQUENCE [LARGE SCALE GENOMIC DNA]</scope>
    <source>
        <strain evidence="2 3">S46</strain>
    </source>
</reference>
<evidence type="ECO:0000313" key="3">
    <source>
        <dbReference type="Proteomes" id="UP000009885"/>
    </source>
</evidence>
<keyword evidence="1" id="KW-0472">Membrane</keyword>
<protein>
    <submittedName>
        <fullName evidence="2">Uncharacterized protein</fullName>
    </submittedName>
</protein>
<feature type="transmembrane region" description="Helical" evidence="1">
    <location>
        <begin position="39"/>
        <end position="56"/>
    </location>
</feature>
<gene>
    <name evidence="2" type="ORF">C273_03060</name>
</gene>
<organism evidence="2 3">
    <name type="scientific">Staphylococcus massiliensis S46</name>
    <dbReference type="NCBI Taxonomy" id="1229783"/>
    <lineage>
        <taxon>Bacteria</taxon>
        <taxon>Bacillati</taxon>
        <taxon>Bacillota</taxon>
        <taxon>Bacilli</taxon>
        <taxon>Bacillales</taxon>
        <taxon>Staphylococcaceae</taxon>
        <taxon>Staphylococcus</taxon>
    </lineage>
</organism>
<feature type="transmembrane region" description="Helical" evidence="1">
    <location>
        <begin position="61"/>
        <end position="78"/>
    </location>
</feature>
<dbReference type="STRING" id="1229783.C273_03060"/>
<sequence length="79" mass="9040">MAFKEFDKYLWIAFILYTIMIVLSVVHDVMATFGLAKDPNYFLTLGFIFIGASMIIKNRKISFTLGLISCGFMVINMMI</sequence>
<proteinExistence type="predicted"/>
<evidence type="ECO:0000256" key="1">
    <source>
        <dbReference type="SAM" id="Phobius"/>
    </source>
</evidence>
<keyword evidence="3" id="KW-1185">Reference proteome</keyword>
<dbReference type="EMBL" id="AMSQ01000004">
    <property type="protein sequence ID" value="EKU49840.1"/>
    <property type="molecule type" value="Genomic_DNA"/>
</dbReference>